<dbReference type="SUPFAM" id="SSF50494">
    <property type="entry name" value="Trypsin-like serine proteases"/>
    <property type="match status" value="1"/>
</dbReference>
<dbReference type="SMART" id="SM00228">
    <property type="entry name" value="PDZ"/>
    <property type="match status" value="1"/>
</dbReference>
<dbReference type="InterPro" id="IPR041489">
    <property type="entry name" value="PDZ_6"/>
</dbReference>
<dbReference type="EMBL" id="DTET01000245">
    <property type="protein sequence ID" value="HGV67084.1"/>
    <property type="molecule type" value="Genomic_DNA"/>
</dbReference>
<feature type="domain" description="PDZ" evidence="3">
    <location>
        <begin position="205"/>
        <end position="256"/>
    </location>
</feature>
<dbReference type="InterPro" id="IPR036034">
    <property type="entry name" value="PDZ_sf"/>
</dbReference>
<dbReference type="PROSITE" id="PS50106">
    <property type="entry name" value="PDZ"/>
    <property type="match status" value="1"/>
</dbReference>
<keyword evidence="2" id="KW-0378">Hydrolase</keyword>
<dbReference type="InterPro" id="IPR001478">
    <property type="entry name" value="PDZ"/>
</dbReference>
<protein>
    <submittedName>
        <fullName evidence="4">Trypsin-like serine protease</fullName>
    </submittedName>
</protein>
<dbReference type="Pfam" id="PF13365">
    <property type="entry name" value="Trypsin_2"/>
    <property type="match status" value="1"/>
</dbReference>
<gene>
    <name evidence="4" type="ORF">ENV02_04645</name>
</gene>
<keyword evidence="1 4" id="KW-0645">Protease</keyword>
<organism evidence="4">
    <name type="scientific">Ignisphaera aggregans</name>
    <dbReference type="NCBI Taxonomy" id="334771"/>
    <lineage>
        <taxon>Archaea</taxon>
        <taxon>Thermoproteota</taxon>
        <taxon>Thermoprotei</taxon>
        <taxon>Desulfurococcales</taxon>
        <taxon>Desulfurococcaceae</taxon>
        <taxon>Ignisphaera</taxon>
    </lineage>
</organism>
<name>A0A7J3QG35_9CREN</name>
<evidence type="ECO:0000259" key="3">
    <source>
        <dbReference type="PROSITE" id="PS50106"/>
    </source>
</evidence>
<evidence type="ECO:0000256" key="1">
    <source>
        <dbReference type="ARBA" id="ARBA00022670"/>
    </source>
</evidence>
<dbReference type="Pfam" id="PF17820">
    <property type="entry name" value="PDZ_6"/>
    <property type="match status" value="1"/>
</dbReference>
<dbReference type="PANTHER" id="PTHR43343:SF3">
    <property type="entry name" value="PROTEASE DO-LIKE 8, CHLOROPLASTIC"/>
    <property type="match status" value="1"/>
</dbReference>
<proteinExistence type="predicted"/>
<dbReference type="GO" id="GO:0006508">
    <property type="term" value="P:proteolysis"/>
    <property type="evidence" value="ECO:0007669"/>
    <property type="project" value="UniProtKB-KW"/>
</dbReference>
<dbReference type="InterPro" id="IPR051201">
    <property type="entry name" value="Chloro_Bact_Ser_Proteases"/>
</dbReference>
<dbReference type="InterPro" id="IPR001940">
    <property type="entry name" value="Peptidase_S1C"/>
</dbReference>
<comment type="caution">
    <text evidence="4">The sequence shown here is derived from an EMBL/GenBank/DDBJ whole genome shotgun (WGS) entry which is preliminary data.</text>
</comment>
<dbReference type="PRINTS" id="PR00834">
    <property type="entry name" value="PROTEASES2C"/>
</dbReference>
<sequence length="296" mass="31451">MQSVVTISTVRIAIDEFFGLAPVRGVGSGFIIHGKGYIVTNNHVVQGSSTVYVVTSSGETIEADVIATDPYRDLALVKVDAYNLKPIALGDSDKIKVGEIVFAIGSPLGLPGATVTMGVVSAVGRTISGENIILEDLIQTDAAINPGNSGGPLINVNGEAIGVTTAIIPYAQGIGFAIPINTVKRFLEMISRYGKPIVAWIGVYVAPITYEQAKMFRLSISKGLIVVGVVRGSPAYEVGITRGDIIVKANGKEISSPRELRMIVEESIDRGYIELEIVRGSKRYSVEVPIAIHTIQ</sequence>
<dbReference type="GO" id="GO:0004252">
    <property type="term" value="F:serine-type endopeptidase activity"/>
    <property type="evidence" value="ECO:0007669"/>
    <property type="project" value="InterPro"/>
</dbReference>
<dbReference type="AlphaFoldDB" id="A0A7J3QG35"/>
<dbReference type="SUPFAM" id="SSF50156">
    <property type="entry name" value="PDZ domain-like"/>
    <property type="match status" value="1"/>
</dbReference>
<dbReference type="InterPro" id="IPR009003">
    <property type="entry name" value="Peptidase_S1_PA"/>
</dbReference>
<reference evidence="4" key="1">
    <citation type="journal article" date="2020" name="mSystems">
        <title>Genome- and Community-Level Interaction Insights into Carbon Utilization and Element Cycling Functions of Hydrothermarchaeota in Hydrothermal Sediment.</title>
        <authorList>
            <person name="Zhou Z."/>
            <person name="Liu Y."/>
            <person name="Xu W."/>
            <person name="Pan J."/>
            <person name="Luo Z.H."/>
            <person name="Li M."/>
        </authorList>
    </citation>
    <scope>NUCLEOTIDE SEQUENCE [LARGE SCALE GENOMIC DNA]</scope>
    <source>
        <strain evidence="4">SpSt-721</strain>
    </source>
</reference>
<dbReference type="Gene3D" id="2.30.42.10">
    <property type="match status" value="1"/>
</dbReference>
<accession>A0A7J3QG35</accession>
<evidence type="ECO:0000256" key="2">
    <source>
        <dbReference type="ARBA" id="ARBA00022801"/>
    </source>
</evidence>
<dbReference type="PANTHER" id="PTHR43343">
    <property type="entry name" value="PEPTIDASE S12"/>
    <property type="match status" value="1"/>
</dbReference>
<evidence type="ECO:0000313" key="4">
    <source>
        <dbReference type="EMBL" id="HGV67084.1"/>
    </source>
</evidence>
<dbReference type="Gene3D" id="2.40.10.120">
    <property type="match status" value="1"/>
</dbReference>